<proteinExistence type="predicted"/>
<organism evidence="3 4">
    <name type="scientific">Modestobacter italicus (strain DSM 44449 / CECT 9708 / BC 501)</name>
    <dbReference type="NCBI Taxonomy" id="2732864"/>
    <lineage>
        <taxon>Bacteria</taxon>
        <taxon>Bacillati</taxon>
        <taxon>Actinomycetota</taxon>
        <taxon>Actinomycetes</taxon>
        <taxon>Geodermatophilales</taxon>
        <taxon>Geodermatophilaceae</taxon>
        <taxon>Modestobacter</taxon>
    </lineage>
</organism>
<feature type="region of interest" description="Disordered" evidence="1">
    <location>
        <begin position="585"/>
        <end position="611"/>
    </location>
</feature>
<dbReference type="PANTHER" id="PTHR47691">
    <property type="entry name" value="REGULATOR-RELATED"/>
    <property type="match status" value="1"/>
</dbReference>
<dbReference type="KEGG" id="mmar:MODMU_2717"/>
<dbReference type="SUPFAM" id="SSF48452">
    <property type="entry name" value="TPR-like"/>
    <property type="match status" value="1"/>
</dbReference>
<keyword evidence="4" id="KW-1185">Reference proteome</keyword>
<dbReference type="Gene3D" id="1.25.40.10">
    <property type="entry name" value="Tetratricopeptide repeat domain"/>
    <property type="match status" value="1"/>
</dbReference>
<dbReference type="InterPro" id="IPR027417">
    <property type="entry name" value="P-loop_NTPase"/>
</dbReference>
<dbReference type="STRING" id="477641.MODMU_2717"/>
<evidence type="ECO:0000313" key="4">
    <source>
        <dbReference type="Proteomes" id="UP000006461"/>
    </source>
</evidence>
<evidence type="ECO:0000313" key="3">
    <source>
        <dbReference type="EMBL" id="CCH88146.1"/>
    </source>
</evidence>
<dbReference type="InterPro" id="IPR058852">
    <property type="entry name" value="HTH_77"/>
</dbReference>
<feature type="compositionally biased region" description="Low complexity" evidence="1">
    <location>
        <begin position="594"/>
        <end position="603"/>
    </location>
</feature>
<name>I4EXN3_MODI5</name>
<dbReference type="Proteomes" id="UP000006461">
    <property type="component" value="Chromosome"/>
</dbReference>
<evidence type="ECO:0000259" key="2">
    <source>
        <dbReference type="Pfam" id="PF25872"/>
    </source>
</evidence>
<dbReference type="InterPro" id="IPR011990">
    <property type="entry name" value="TPR-like_helical_dom_sf"/>
</dbReference>
<dbReference type="HOGENOM" id="CLU_004665_5_2_11"/>
<feature type="domain" description="Winged helix-turn-helix" evidence="2">
    <location>
        <begin position="163"/>
        <end position="235"/>
    </location>
</feature>
<gene>
    <name evidence="3" type="ordered locus">MODMU_2717</name>
</gene>
<protein>
    <recommendedName>
        <fullName evidence="2">Winged helix-turn-helix domain-containing protein</fullName>
    </recommendedName>
</protein>
<dbReference type="eggNOG" id="COG3903">
    <property type="taxonomic scope" value="Bacteria"/>
</dbReference>
<dbReference type="OMA" id="TSTACEY"/>
<accession>I4EXN3</accession>
<dbReference type="Pfam" id="PF25872">
    <property type="entry name" value="HTH_77"/>
    <property type="match status" value="1"/>
</dbReference>
<dbReference type="AlphaFoldDB" id="I4EXN3"/>
<dbReference type="SUPFAM" id="SSF52540">
    <property type="entry name" value="P-loop containing nucleoside triphosphate hydrolases"/>
    <property type="match status" value="1"/>
</dbReference>
<sequence length="611" mass="63981">MAALDALRAALGEDRLLLVLDNFEQVVAAAGDVAALLEAVPALVVLVTSRQALRVRPERLHPVAPLAATPAERLFAERAAAVHPGFTLDAGNAAVVAEICRRLDGLPLAIELAAARIRLLPAPALLARLAERLDVIGDGPVDLPERQRTLRATMEWSSSLLGRHEQAVFTRLGVFSGGWTLDAAEAVCGRAGEPAVIDALAALLDASLLVAADGSASEPRWSMLDTVRSHAVEKLLASADRAETERRHSQWLLALSDSFWHTGALGFPAALARFDHERADLRAAVHRAVAAGDGQTGVVLARNSLPYLVRRDGVGEFAAWLDGLLRSADELPPAVRGRVLVTRAMAAGFLGDLSTVRPLLEEGRRLLPVDVDDPEHHYDRAGAGLAGVYAALADGSVEEASRCIDEVEAGFAAASQEVGLMVAALIRGNLALLLRDHHGAETSYRAALEMAIRLEESSAAGEVLSLLGLVLLGRGDVSGGRRTILDGAAANRRNGTPANMVHGLVGLAAVALEDGRPAAAARALGAVDRARQDTTPPLWPVLGTLTEELTARTRQQLGVEGHEAASAEGRGWSLVQALDRTLAETAAAGGSRSDGAPAAMDPGGADDDVAR</sequence>
<evidence type="ECO:0000256" key="1">
    <source>
        <dbReference type="SAM" id="MobiDB-lite"/>
    </source>
</evidence>
<reference evidence="3 4" key="1">
    <citation type="journal article" date="2012" name="J. Bacteriol.">
        <title>Genome Sequence of Radiation-Resistant Modestobacter marinus Strain BC501, a Representative Actinobacterium That Thrives on Calcareous Stone Surfaces.</title>
        <authorList>
            <person name="Normand P."/>
            <person name="Gury J."/>
            <person name="Pujic P."/>
            <person name="Chouaia B."/>
            <person name="Crotti E."/>
            <person name="Brusetti L."/>
            <person name="Daffonchio D."/>
            <person name="Vacherie B."/>
            <person name="Barbe V."/>
            <person name="Medigue C."/>
            <person name="Calteau A."/>
            <person name="Ghodhbane-Gtari F."/>
            <person name="Essoussi I."/>
            <person name="Nouioui I."/>
            <person name="Abbassi-Ghozzi I."/>
            <person name="Gtari M."/>
        </authorList>
    </citation>
    <scope>NUCLEOTIDE SEQUENCE [LARGE SCALE GENOMIC DNA]</scope>
    <source>
        <strain evidence="4">BC 501</strain>
    </source>
</reference>
<dbReference type="EMBL" id="FO203431">
    <property type="protein sequence ID" value="CCH88146.1"/>
    <property type="molecule type" value="Genomic_DNA"/>
</dbReference>
<dbReference type="PANTHER" id="PTHR47691:SF3">
    <property type="entry name" value="HTH-TYPE TRANSCRIPTIONAL REGULATOR RV0890C-RELATED"/>
    <property type="match status" value="1"/>
</dbReference>